<evidence type="ECO:0000259" key="8">
    <source>
        <dbReference type="SMART" id="SM00460"/>
    </source>
</evidence>
<dbReference type="GO" id="GO:0006516">
    <property type="term" value="P:glycoprotein catabolic process"/>
    <property type="evidence" value="ECO:0007669"/>
    <property type="project" value="TreeGrafter"/>
</dbReference>
<comment type="catalytic activity">
    <reaction evidence="1">
        <text>Hydrolysis of an N(4)-(acetyl-beta-D-glucosaminyl)asparagine residue in which the glucosamine residue may be further glycosylated, to yield a (substituted) N-acetyl-beta-D-glucosaminylamine and a peptide containing an aspartate residue.</text>
        <dbReference type="EC" id="3.5.1.52"/>
    </reaction>
</comment>
<sequence length="286" mass="32849">LTQFCSNFSGTNVSEEDFLLLELLHWFKEEFFHWVNDIVCSRCGGQTKSRGESLLPSEDELKWGASRVEDHYCDACQLSNRFPRYNNPEKLLETRSGRCGEWANCFTLCCRALGFEARYVWDYTDHVWTEVYSPSQQRWLHCDSCEDVCDKPLLYEVGWGKKLSYIIADFFVFKPELQRQVSLSENRRKELLQRIIVELVEFISPKSPKPGELGGRTSGSLAWRVARGEAGPEVFASLQPDDDLTFPLPVLCAFHAANPLTTTFQELCRIIVTKCKHLKRANSGLT</sequence>
<dbReference type="OrthoDB" id="409136at2759"/>
<dbReference type="Gene3D" id="3.10.620.30">
    <property type="match status" value="2"/>
</dbReference>
<dbReference type="GO" id="GO:0046872">
    <property type="term" value="F:metal ion binding"/>
    <property type="evidence" value="ECO:0007669"/>
    <property type="project" value="UniProtKB-KW"/>
</dbReference>
<dbReference type="Pfam" id="PF01841">
    <property type="entry name" value="Transglut_core"/>
    <property type="match status" value="1"/>
</dbReference>
<evidence type="ECO:0000256" key="4">
    <source>
        <dbReference type="ARBA" id="ARBA00018546"/>
    </source>
</evidence>
<feature type="domain" description="Transglutaminase-like" evidence="8">
    <location>
        <begin position="91"/>
        <end position="146"/>
    </location>
</feature>
<dbReference type="InterPro" id="IPR002931">
    <property type="entry name" value="Transglutaminase-like"/>
</dbReference>
<feature type="non-terminal residue" evidence="9">
    <location>
        <position position="1"/>
    </location>
</feature>
<dbReference type="EMBL" id="MKHE01000032">
    <property type="protein sequence ID" value="OWK00276.1"/>
    <property type="molecule type" value="Genomic_DNA"/>
</dbReference>
<dbReference type="InterPro" id="IPR038765">
    <property type="entry name" value="Papain-like_cys_pep_sf"/>
</dbReference>
<dbReference type="GO" id="GO:0005634">
    <property type="term" value="C:nucleus"/>
    <property type="evidence" value="ECO:0007669"/>
    <property type="project" value="TreeGrafter"/>
</dbReference>
<evidence type="ECO:0000256" key="6">
    <source>
        <dbReference type="ARBA" id="ARBA00022833"/>
    </source>
</evidence>
<name>A0A212C2R7_CEREH</name>
<evidence type="ECO:0000256" key="3">
    <source>
        <dbReference type="ARBA" id="ARBA00012158"/>
    </source>
</evidence>
<dbReference type="Proteomes" id="UP000242450">
    <property type="component" value="Chromosome 32"/>
</dbReference>
<evidence type="ECO:0000256" key="5">
    <source>
        <dbReference type="ARBA" id="ARBA00022723"/>
    </source>
</evidence>
<evidence type="ECO:0000313" key="9">
    <source>
        <dbReference type="EMBL" id="OWK00276.1"/>
    </source>
</evidence>
<dbReference type="AlphaFoldDB" id="A0A212C2R7"/>
<dbReference type="EC" id="3.5.1.52" evidence="3"/>
<dbReference type="PANTHER" id="PTHR12143">
    <property type="entry name" value="PEPTIDE N-GLYCANASE PNGASE -RELATED"/>
    <property type="match status" value="1"/>
</dbReference>
<dbReference type="GO" id="GO:0005829">
    <property type="term" value="C:cytosol"/>
    <property type="evidence" value="ECO:0007669"/>
    <property type="project" value="TreeGrafter"/>
</dbReference>
<accession>A0A212C2R7</accession>
<evidence type="ECO:0000313" key="10">
    <source>
        <dbReference type="Proteomes" id="UP000242450"/>
    </source>
</evidence>
<dbReference type="InterPro" id="IPR050883">
    <property type="entry name" value="PNGase"/>
</dbReference>
<comment type="similarity">
    <text evidence="2">Belongs to the transglutaminase-like superfamily. PNGase family.</text>
</comment>
<protein>
    <recommendedName>
        <fullName evidence="4">Peptide-N(4)-(N-acetyl-beta-glucosaminyl)asparagine amidase</fullName>
        <ecNumber evidence="3">3.5.1.52</ecNumber>
    </recommendedName>
    <alternativeName>
        <fullName evidence="7">Peptide:N-glycanase</fullName>
    </alternativeName>
</protein>
<dbReference type="SUPFAM" id="SSF54001">
    <property type="entry name" value="Cysteine proteinases"/>
    <property type="match status" value="1"/>
</dbReference>
<dbReference type="SMART" id="SM00460">
    <property type="entry name" value="TGc"/>
    <property type="match status" value="1"/>
</dbReference>
<comment type="caution">
    <text evidence="9">The sequence shown here is derived from an EMBL/GenBank/DDBJ whole genome shotgun (WGS) entry which is preliminary data.</text>
</comment>
<keyword evidence="5" id="KW-0479">Metal-binding</keyword>
<keyword evidence="6" id="KW-0862">Zinc</keyword>
<dbReference type="PANTHER" id="PTHR12143:SF19">
    <property type="entry name" value="PEPTIDE-N(4)-(N-ACETYL-BETA-GLUCOSAMINYL)ASPARAGINE AMIDASE"/>
    <property type="match status" value="1"/>
</dbReference>
<keyword evidence="10" id="KW-1185">Reference proteome</keyword>
<reference evidence="9 10" key="1">
    <citation type="journal article" date="2018" name="Mol. Genet. Genomics">
        <title>The red deer Cervus elaphus genome CerEla1.0: sequencing, annotating, genes, and chromosomes.</title>
        <authorList>
            <person name="Bana N.A."/>
            <person name="Nyiri A."/>
            <person name="Nagy J."/>
            <person name="Frank K."/>
            <person name="Nagy T."/>
            <person name="Steger V."/>
            <person name="Schiller M."/>
            <person name="Lakatos P."/>
            <person name="Sugar L."/>
            <person name="Horn P."/>
            <person name="Barta E."/>
            <person name="Orosz L."/>
        </authorList>
    </citation>
    <scope>NUCLEOTIDE SEQUENCE [LARGE SCALE GENOMIC DNA]</scope>
    <source>
        <strain evidence="9">Hungarian</strain>
    </source>
</reference>
<evidence type="ECO:0000256" key="7">
    <source>
        <dbReference type="ARBA" id="ARBA00032901"/>
    </source>
</evidence>
<gene>
    <name evidence="9" type="ORF">Celaphus_00019393</name>
</gene>
<dbReference type="GO" id="GO:0000224">
    <property type="term" value="F:peptide-N4-(N-acetyl-beta-glucosaminyl)asparagine amidase activity"/>
    <property type="evidence" value="ECO:0007669"/>
    <property type="project" value="UniProtKB-EC"/>
</dbReference>
<dbReference type="FunFam" id="2.20.25.10:FF:000011">
    <property type="entry name" value="peptide-N(4)-(N-acetyl-beta- glucosaminyl)asparagine amidase"/>
    <property type="match status" value="1"/>
</dbReference>
<proteinExistence type="inferred from homology"/>
<organism evidence="9 10">
    <name type="scientific">Cervus elaphus hippelaphus</name>
    <name type="common">European red deer</name>
    <dbReference type="NCBI Taxonomy" id="46360"/>
    <lineage>
        <taxon>Eukaryota</taxon>
        <taxon>Metazoa</taxon>
        <taxon>Chordata</taxon>
        <taxon>Craniata</taxon>
        <taxon>Vertebrata</taxon>
        <taxon>Euteleostomi</taxon>
        <taxon>Mammalia</taxon>
        <taxon>Eutheria</taxon>
        <taxon>Laurasiatheria</taxon>
        <taxon>Artiodactyla</taxon>
        <taxon>Ruminantia</taxon>
        <taxon>Pecora</taxon>
        <taxon>Cervidae</taxon>
        <taxon>Cervinae</taxon>
        <taxon>Cervus</taxon>
    </lineage>
</organism>
<evidence type="ECO:0000256" key="1">
    <source>
        <dbReference type="ARBA" id="ARBA00001650"/>
    </source>
</evidence>
<evidence type="ECO:0000256" key="2">
    <source>
        <dbReference type="ARBA" id="ARBA00009390"/>
    </source>
</evidence>